<keyword evidence="13" id="KW-1185">Reference proteome</keyword>
<feature type="domain" description="Quinate/shikimate 5-dehydrogenase/glutamyl-tRNA reductase" evidence="9">
    <location>
        <begin position="116"/>
        <end position="166"/>
    </location>
</feature>
<feature type="domain" description="Shikimate dehydrogenase substrate binding N-terminal" evidence="10">
    <location>
        <begin position="7"/>
        <end position="89"/>
    </location>
</feature>
<feature type="binding site" evidence="8">
    <location>
        <position position="62"/>
    </location>
    <ligand>
        <name>shikimate</name>
        <dbReference type="ChEBI" id="CHEBI:36208"/>
    </ligand>
</feature>
<dbReference type="InterPro" id="IPR022893">
    <property type="entry name" value="Shikimate_DH_fam"/>
</dbReference>
<dbReference type="Pfam" id="PF01488">
    <property type="entry name" value="Shikimate_DH"/>
    <property type="match status" value="1"/>
</dbReference>
<evidence type="ECO:0000256" key="2">
    <source>
        <dbReference type="ARBA" id="ARBA00012962"/>
    </source>
</evidence>
<dbReference type="RefSeq" id="WP_153712668.1">
    <property type="nucleotide sequence ID" value="NZ_CP045871.1"/>
</dbReference>
<dbReference type="InterPro" id="IPR036291">
    <property type="entry name" value="NAD(P)-bd_dom_sf"/>
</dbReference>
<feature type="binding site" evidence="8">
    <location>
        <position position="231"/>
    </location>
    <ligand>
        <name>NADP(+)</name>
        <dbReference type="ChEBI" id="CHEBI:58349"/>
    </ligand>
</feature>
<dbReference type="InterPro" id="IPR006151">
    <property type="entry name" value="Shikm_DH/Glu-tRNA_Rdtase"/>
</dbReference>
<evidence type="ECO:0000256" key="1">
    <source>
        <dbReference type="ARBA" id="ARBA00004871"/>
    </source>
</evidence>
<comment type="catalytic activity">
    <reaction evidence="7 8">
        <text>shikimate + NADP(+) = 3-dehydroshikimate + NADPH + H(+)</text>
        <dbReference type="Rhea" id="RHEA:17737"/>
        <dbReference type="ChEBI" id="CHEBI:15378"/>
        <dbReference type="ChEBI" id="CHEBI:16630"/>
        <dbReference type="ChEBI" id="CHEBI:36208"/>
        <dbReference type="ChEBI" id="CHEBI:57783"/>
        <dbReference type="ChEBI" id="CHEBI:58349"/>
        <dbReference type="EC" id="1.1.1.25"/>
    </reaction>
</comment>
<dbReference type="GO" id="GO:0009073">
    <property type="term" value="P:aromatic amino acid family biosynthetic process"/>
    <property type="evidence" value="ECO:0007669"/>
    <property type="project" value="UniProtKB-KW"/>
</dbReference>
<dbReference type="GO" id="GO:0019632">
    <property type="term" value="P:shikimate metabolic process"/>
    <property type="evidence" value="ECO:0007669"/>
    <property type="project" value="InterPro"/>
</dbReference>
<keyword evidence="6 8" id="KW-0057">Aromatic amino acid biosynthesis</keyword>
<comment type="function">
    <text evidence="8">Involved in the biosynthesis of the chorismate, which leads to the biosynthesis of aromatic amino acids. Catalyzes the reversible NADPH linked reduction of 3-dehydroshikimate (DHSA) to yield shikimate (SA).</text>
</comment>
<dbReference type="KEGG" id="llp:GH975_00755"/>
<comment type="pathway">
    <text evidence="1 8">Metabolic intermediate biosynthesis; chorismate biosynthesis; chorismate from D-erythrose 4-phosphate and phosphoenolpyruvate: step 4/7.</text>
</comment>
<feature type="binding site" evidence="8">
    <location>
        <begin position="15"/>
        <end position="17"/>
    </location>
    <ligand>
        <name>shikimate</name>
        <dbReference type="ChEBI" id="CHEBI:36208"/>
    </ligand>
</feature>
<dbReference type="NCBIfam" id="TIGR00507">
    <property type="entry name" value="aroE"/>
    <property type="match status" value="1"/>
</dbReference>
<feature type="binding site" evidence="8">
    <location>
        <position position="238"/>
    </location>
    <ligand>
        <name>shikimate</name>
        <dbReference type="ChEBI" id="CHEBI:36208"/>
    </ligand>
</feature>
<dbReference type="PANTHER" id="PTHR21089:SF1">
    <property type="entry name" value="BIFUNCTIONAL 3-DEHYDROQUINATE DEHYDRATASE_SHIKIMATE DEHYDROGENASE, CHLOROPLASTIC"/>
    <property type="match status" value="1"/>
</dbReference>
<dbReference type="GO" id="GO:0050661">
    <property type="term" value="F:NADP binding"/>
    <property type="evidence" value="ECO:0007669"/>
    <property type="project" value="InterPro"/>
</dbReference>
<dbReference type="InterPro" id="IPR011342">
    <property type="entry name" value="Shikimate_DH"/>
</dbReference>
<name>A0A5Q2Q8M4_9GAMM</name>
<feature type="binding site" evidence="8">
    <location>
        <position position="102"/>
    </location>
    <ligand>
        <name>shikimate</name>
        <dbReference type="ChEBI" id="CHEBI:36208"/>
    </ligand>
</feature>
<dbReference type="AlphaFoldDB" id="A0A5Q2Q8M4"/>
<evidence type="ECO:0000256" key="8">
    <source>
        <dbReference type="HAMAP-Rule" id="MF_00222"/>
    </source>
</evidence>
<evidence type="ECO:0000256" key="4">
    <source>
        <dbReference type="ARBA" id="ARBA00022857"/>
    </source>
</evidence>
<evidence type="ECO:0000256" key="5">
    <source>
        <dbReference type="ARBA" id="ARBA00023002"/>
    </source>
</evidence>
<comment type="subunit">
    <text evidence="8">Homodimer.</text>
</comment>
<dbReference type="InterPro" id="IPR041121">
    <property type="entry name" value="SDH_C"/>
</dbReference>
<keyword evidence="3 8" id="KW-0028">Amino-acid biosynthesis</keyword>
<dbReference type="PANTHER" id="PTHR21089">
    <property type="entry name" value="SHIKIMATE DEHYDROGENASE"/>
    <property type="match status" value="1"/>
</dbReference>
<organism evidence="12 13">
    <name type="scientific">Litorivicinus lipolyticus</name>
    <dbReference type="NCBI Taxonomy" id="418701"/>
    <lineage>
        <taxon>Bacteria</taxon>
        <taxon>Pseudomonadati</taxon>
        <taxon>Pseudomonadota</taxon>
        <taxon>Gammaproteobacteria</taxon>
        <taxon>Oceanospirillales</taxon>
        <taxon>Litorivicinaceae</taxon>
        <taxon>Litorivicinus</taxon>
    </lineage>
</organism>
<dbReference type="Gene3D" id="3.40.50.10860">
    <property type="entry name" value="Leucine Dehydrogenase, chain A, domain 1"/>
    <property type="match status" value="1"/>
</dbReference>
<dbReference type="Pfam" id="PF18317">
    <property type="entry name" value="SDH_C"/>
    <property type="match status" value="1"/>
</dbReference>
<evidence type="ECO:0000259" key="10">
    <source>
        <dbReference type="Pfam" id="PF08501"/>
    </source>
</evidence>
<dbReference type="InterPro" id="IPR013708">
    <property type="entry name" value="Shikimate_DH-bd_N"/>
</dbReference>
<evidence type="ECO:0000259" key="9">
    <source>
        <dbReference type="Pfam" id="PF01488"/>
    </source>
</evidence>
<dbReference type="NCBIfam" id="NF001310">
    <property type="entry name" value="PRK00258.1-2"/>
    <property type="match status" value="1"/>
</dbReference>
<dbReference type="Pfam" id="PF08501">
    <property type="entry name" value="Shikimate_dh_N"/>
    <property type="match status" value="1"/>
</dbReference>
<evidence type="ECO:0000256" key="6">
    <source>
        <dbReference type="ARBA" id="ARBA00023141"/>
    </source>
</evidence>
<proteinExistence type="inferred from homology"/>
<dbReference type="GO" id="GO:0008652">
    <property type="term" value="P:amino acid biosynthetic process"/>
    <property type="evidence" value="ECO:0007669"/>
    <property type="project" value="UniProtKB-KW"/>
</dbReference>
<dbReference type="EMBL" id="CP045871">
    <property type="protein sequence ID" value="QGG79164.1"/>
    <property type="molecule type" value="Genomic_DNA"/>
</dbReference>
<dbReference type="Proteomes" id="UP000388235">
    <property type="component" value="Chromosome"/>
</dbReference>
<evidence type="ECO:0000313" key="13">
    <source>
        <dbReference type="Proteomes" id="UP000388235"/>
    </source>
</evidence>
<feature type="binding site" evidence="8">
    <location>
        <position position="207"/>
    </location>
    <ligand>
        <name>NADP(+)</name>
        <dbReference type="ChEBI" id="CHEBI:58349"/>
    </ligand>
</feature>
<evidence type="ECO:0000313" key="12">
    <source>
        <dbReference type="EMBL" id="QGG79164.1"/>
    </source>
</evidence>
<keyword evidence="5 8" id="KW-0560">Oxidoreductase</keyword>
<dbReference type="InterPro" id="IPR046346">
    <property type="entry name" value="Aminoacid_DH-like_N_sf"/>
</dbReference>
<dbReference type="SUPFAM" id="SSF53223">
    <property type="entry name" value="Aminoacid dehydrogenase-like, N-terminal domain"/>
    <property type="match status" value="1"/>
</dbReference>
<dbReference type="OrthoDB" id="9776868at2"/>
<gene>
    <name evidence="8 12" type="primary">aroE</name>
    <name evidence="12" type="ORF">GH975_00755</name>
</gene>
<keyword evidence="4 8" id="KW-0521">NADP</keyword>
<protein>
    <recommendedName>
        <fullName evidence="2 8">Shikimate dehydrogenase (NADP(+))</fullName>
        <shortName evidence="8">SDH</shortName>
        <ecNumber evidence="2 8">1.1.1.25</ecNumber>
    </recommendedName>
</protein>
<dbReference type="EC" id="1.1.1.25" evidence="2 8"/>
<feature type="binding site" evidence="8">
    <location>
        <position position="87"/>
    </location>
    <ligand>
        <name>shikimate</name>
        <dbReference type="ChEBI" id="CHEBI:36208"/>
    </ligand>
</feature>
<feature type="binding site" evidence="8">
    <location>
        <position position="209"/>
    </location>
    <ligand>
        <name>shikimate</name>
        <dbReference type="ChEBI" id="CHEBI:36208"/>
    </ligand>
</feature>
<dbReference type="SUPFAM" id="SSF51735">
    <property type="entry name" value="NAD(P)-binding Rossmann-fold domains"/>
    <property type="match status" value="1"/>
</dbReference>
<accession>A0A5Q2Q8M4</accession>
<dbReference type="GO" id="GO:0009423">
    <property type="term" value="P:chorismate biosynthetic process"/>
    <property type="evidence" value="ECO:0007669"/>
    <property type="project" value="UniProtKB-UniRule"/>
</dbReference>
<feature type="binding site" evidence="8">
    <location>
        <begin position="126"/>
        <end position="130"/>
    </location>
    <ligand>
        <name>NADP(+)</name>
        <dbReference type="ChEBI" id="CHEBI:58349"/>
    </ligand>
</feature>
<feature type="domain" description="SDH C-terminal" evidence="11">
    <location>
        <begin position="231"/>
        <end position="261"/>
    </location>
</feature>
<comment type="similarity">
    <text evidence="8">Belongs to the shikimate dehydrogenase family.</text>
</comment>
<dbReference type="UniPathway" id="UPA00053">
    <property type="reaction ID" value="UER00087"/>
</dbReference>
<dbReference type="GO" id="GO:0004764">
    <property type="term" value="F:shikimate 3-dehydrogenase (NADP+) activity"/>
    <property type="evidence" value="ECO:0007669"/>
    <property type="project" value="UniProtKB-UniRule"/>
</dbReference>
<feature type="binding site" evidence="8">
    <location>
        <position position="78"/>
    </location>
    <ligand>
        <name>NADP(+)</name>
        <dbReference type="ChEBI" id="CHEBI:58349"/>
    </ligand>
</feature>
<sequence length="264" mass="27144">MTARLGVIGDPIEHSKSPDIHAAFGRQLGIELDYQKFRVTAPELTRFLSEFFAGGGRGLNVTVPHKESVYEWVGAHSDAARVAGACNTLIAESGGVSGDNTDGAGLVLDLRRLGTTLSGARVLVLGAGGAARGAMGPLLAENPACLQVCNRTQARAETLIAQCGGQLWQPGEAAFDLVIGASSAGLSAQSVTLPAGAVDSNTLVYDMIYGAEPTALMRAGVDAGAGAVADGLGMLVGQAAEAFERWFGQLPDAGPVLEQLRRSL</sequence>
<dbReference type="Gene3D" id="3.40.50.720">
    <property type="entry name" value="NAD(P)-binding Rossmann-like Domain"/>
    <property type="match status" value="1"/>
</dbReference>
<feature type="binding site" evidence="8">
    <location>
        <begin position="150"/>
        <end position="155"/>
    </location>
    <ligand>
        <name>NADP(+)</name>
        <dbReference type="ChEBI" id="CHEBI:58349"/>
    </ligand>
</feature>
<feature type="active site" description="Proton acceptor" evidence="8">
    <location>
        <position position="66"/>
    </location>
</feature>
<evidence type="ECO:0000256" key="3">
    <source>
        <dbReference type="ARBA" id="ARBA00022605"/>
    </source>
</evidence>
<evidence type="ECO:0000259" key="11">
    <source>
        <dbReference type="Pfam" id="PF18317"/>
    </source>
</evidence>
<dbReference type="GO" id="GO:0005829">
    <property type="term" value="C:cytosol"/>
    <property type="evidence" value="ECO:0007669"/>
    <property type="project" value="TreeGrafter"/>
</dbReference>
<dbReference type="HAMAP" id="MF_00222">
    <property type="entry name" value="Shikimate_DH_AroE"/>
    <property type="match status" value="1"/>
</dbReference>
<reference evidence="12 13" key="1">
    <citation type="submission" date="2019-11" db="EMBL/GenBank/DDBJ databases">
        <authorList>
            <person name="Khan S.A."/>
            <person name="Jeon C.O."/>
            <person name="Chun B.H."/>
        </authorList>
    </citation>
    <scope>NUCLEOTIDE SEQUENCE [LARGE SCALE GENOMIC DNA]</scope>
    <source>
        <strain evidence="12 13">IMCC 1097</strain>
    </source>
</reference>
<evidence type="ECO:0000256" key="7">
    <source>
        <dbReference type="ARBA" id="ARBA00049442"/>
    </source>
</evidence>